<gene>
    <name evidence="2" type="ORF">SAMN05421870_10954</name>
</gene>
<feature type="region of interest" description="Disordered" evidence="1">
    <location>
        <begin position="44"/>
        <end position="75"/>
    </location>
</feature>
<keyword evidence="3" id="KW-1185">Reference proteome</keyword>
<dbReference type="Pfam" id="PF04328">
    <property type="entry name" value="Sel_put"/>
    <property type="match status" value="1"/>
</dbReference>
<proteinExistence type="predicted"/>
<evidence type="ECO:0000256" key="1">
    <source>
        <dbReference type="SAM" id="MobiDB-lite"/>
    </source>
</evidence>
<evidence type="ECO:0000313" key="3">
    <source>
        <dbReference type="Proteomes" id="UP000182841"/>
    </source>
</evidence>
<reference evidence="3" key="1">
    <citation type="submission" date="2016-10" db="EMBL/GenBank/DDBJ databases">
        <authorList>
            <person name="Varghese N."/>
            <person name="Submissions S."/>
        </authorList>
    </citation>
    <scope>NUCLEOTIDE SEQUENCE [LARGE SCALE GENOMIC DNA]</scope>
    <source>
        <strain evidence="3">CGMCC 4.6825</strain>
    </source>
</reference>
<dbReference type="STRING" id="943816.AN217_24300"/>
<evidence type="ECO:0000313" key="2">
    <source>
        <dbReference type="EMBL" id="SES11734.1"/>
    </source>
</evidence>
<sequence length="75" mass="8881">MSAAAADRMVRPVLRAGRWVRWYVRELTDESAYDRYVAHVRRHQGADAEVPSRKEFERRRTDAREGDPREGFRCC</sequence>
<dbReference type="InterPro" id="IPR007423">
    <property type="entry name" value="Sel_put"/>
</dbReference>
<accession>A0A1H9URI2</accession>
<protein>
    <submittedName>
        <fullName evidence="2">Uncharacterized short protein YbdD, DUF466 family</fullName>
    </submittedName>
</protein>
<dbReference type="AlphaFoldDB" id="A0A1H9URI2"/>
<dbReference type="Proteomes" id="UP000182841">
    <property type="component" value="Unassembled WGS sequence"/>
</dbReference>
<dbReference type="EMBL" id="FOGO01000009">
    <property type="protein sequence ID" value="SES11734.1"/>
    <property type="molecule type" value="Genomic_DNA"/>
</dbReference>
<name>A0A1H9URI2_9ACTN</name>
<organism evidence="2 3">
    <name type="scientific">Streptomyces qinglanensis</name>
    <dbReference type="NCBI Taxonomy" id="943816"/>
    <lineage>
        <taxon>Bacteria</taxon>
        <taxon>Bacillati</taxon>
        <taxon>Actinomycetota</taxon>
        <taxon>Actinomycetes</taxon>
        <taxon>Kitasatosporales</taxon>
        <taxon>Streptomycetaceae</taxon>
        <taxon>Streptomyces</taxon>
    </lineage>
</organism>